<dbReference type="Gene3D" id="1.20.1270.10">
    <property type="match status" value="1"/>
</dbReference>
<keyword evidence="5" id="KW-1185">Reference proteome</keyword>
<dbReference type="InterPro" id="IPR013126">
    <property type="entry name" value="Hsp_70_fam"/>
</dbReference>
<evidence type="ECO:0000313" key="4">
    <source>
        <dbReference type="EMBL" id="KAG5548342.1"/>
    </source>
</evidence>
<protein>
    <recommendedName>
        <fullName evidence="6">Heat shock protein 70</fullName>
    </recommendedName>
</protein>
<gene>
    <name evidence="4" type="ORF">RHGRI_013891</name>
</gene>
<dbReference type="InterPro" id="IPR018181">
    <property type="entry name" value="Heat_shock_70_CS"/>
</dbReference>
<dbReference type="GO" id="GO:0005524">
    <property type="term" value="F:ATP binding"/>
    <property type="evidence" value="ECO:0007669"/>
    <property type="project" value="UniProtKB-KW"/>
</dbReference>
<dbReference type="AlphaFoldDB" id="A0AAV6K7M2"/>
<evidence type="ECO:0000313" key="5">
    <source>
        <dbReference type="Proteomes" id="UP000823749"/>
    </source>
</evidence>
<evidence type="ECO:0008006" key="6">
    <source>
        <dbReference type="Google" id="ProtNLM"/>
    </source>
</evidence>
<dbReference type="InterPro" id="IPR029048">
    <property type="entry name" value="HSP70_C_sf"/>
</dbReference>
<reference evidence="4" key="1">
    <citation type="submission" date="2020-08" db="EMBL/GenBank/DDBJ databases">
        <title>Plant Genome Project.</title>
        <authorList>
            <person name="Zhang R.-G."/>
        </authorList>
    </citation>
    <scope>NUCLEOTIDE SEQUENCE</scope>
    <source>
        <strain evidence="4">WSP0</strain>
        <tissue evidence="4">Leaf</tissue>
    </source>
</reference>
<dbReference type="GO" id="GO:0140662">
    <property type="term" value="F:ATP-dependent protein folding chaperone"/>
    <property type="evidence" value="ECO:0007669"/>
    <property type="project" value="InterPro"/>
</dbReference>
<dbReference type="SUPFAM" id="SSF100934">
    <property type="entry name" value="Heat shock protein 70kD (HSP70), C-terminal subdomain"/>
    <property type="match status" value="1"/>
</dbReference>
<comment type="caution">
    <text evidence="4">The sequence shown here is derived from an EMBL/GenBank/DDBJ whole genome shotgun (WGS) entry which is preliminary data.</text>
</comment>
<dbReference type="Proteomes" id="UP000823749">
    <property type="component" value="Chromosome 5"/>
</dbReference>
<dbReference type="Pfam" id="PF00012">
    <property type="entry name" value="HSP70"/>
    <property type="match status" value="1"/>
</dbReference>
<organism evidence="4 5">
    <name type="scientific">Rhododendron griersonianum</name>
    <dbReference type="NCBI Taxonomy" id="479676"/>
    <lineage>
        <taxon>Eukaryota</taxon>
        <taxon>Viridiplantae</taxon>
        <taxon>Streptophyta</taxon>
        <taxon>Embryophyta</taxon>
        <taxon>Tracheophyta</taxon>
        <taxon>Spermatophyta</taxon>
        <taxon>Magnoliopsida</taxon>
        <taxon>eudicotyledons</taxon>
        <taxon>Gunneridae</taxon>
        <taxon>Pentapetalae</taxon>
        <taxon>asterids</taxon>
        <taxon>Ericales</taxon>
        <taxon>Ericaceae</taxon>
        <taxon>Ericoideae</taxon>
        <taxon>Rhodoreae</taxon>
        <taxon>Rhododendron</taxon>
    </lineage>
</organism>
<dbReference type="PROSITE" id="PS00297">
    <property type="entry name" value="HSP70_1"/>
    <property type="match status" value="1"/>
</dbReference>
<evidence type="ECO:0000256" key="1">
    <source>
        <dbReference type="ARBA" id="ARBA00022741"/>
    </source>
</evidence>
<name>A0AAV6K7M2_9ERIC</name>
<feature type="compositionally biased region" description="Gly residues" evidence="3">
    <location>
        <begin position="131"/>
        <end position="144"/>
    </location>
</feature>
<keyword evidence="1" id="KW-0547">Nucleotide-binding</keyword>
<keyword evidence="2" id="KW-0067">ATP-binding</keyword>
<feature type="region of interest" description="Disordered" evidence="3">
    <location>
        <begin position="126"/>
        <end position="158"/>
    </location>
</feature>
<feature type="compositionally biased region" description="Acidic residues" evidence="3">
    <location>
        <begin position="149"/>
        <end position="158"/>
    </location>
</feature>
<sequence>MATAVLLRSLRRRDLPSASLSTYKSLTGNAKPLWAPSHFGTKWATLARPFSTKPAGNDVIGIDLGTTNSCVSVMEGKSLNEYRDKVPSEVVSEIESSIKDLRDAMAKDNVDEIKAKLDAANKAVSKIGQHMSGGSGGGSGGSQGGDQAPEAEYEEVKK</sequence>
<proteinExistence type="predicted"/>
<dbReference type="EMBL" id="JACTNZ010000005">
    <property type="protein sequence ID" value="KAG5548342.1"/>
    <property type="molecule type" value="Genomic_DNA"/>
</dbReference>
<evidence type="ECO:0000256" key="3">
    <source>
        <dbReference type="SAM" id="MobiDB-lite"/>
    </source>
</evidence>
<accession>A0AAV6K7M2</accession>
<evidence type="ECO:0000256" key="2">
    <source>
        <dbReference type="ARBA" id="ARBA00022840"/>
    </source>
</evidence>